<dbReference type="Proteomes" id="UP000796761">
    <property type="component" value="Unassembled WGS sequence"/>
</dbReference>
<feature type="non-terminal residue" evidence="2">
    <location>
        <position position="1"/>
    </location>
</feature>
<comment type="caution">
    <text evidence="2">The sequence shown here is derived from an EMBL/GenBank/DDBJ whole genome shotgun (WGS) entry which is preliminary data.</text>
</comment>
<organism evidence="2 3">
    <name type="scientific">Zosterops borbonicus</name>
    <dbReference type="NCBI Taxonomy" id="364589"/>
    <lineage>
        <taxon>Eukaryota</taxon>
        <taxon>Metazoa</taxon>
        <taxon>Chordata</taxon>
        <taxon>Craniata</taxon>
        <taxon>Vertebrata</taxon>
        <taxon>Euteleostomi</taxon>
        <taxon>Archelosauria</taxon>
        <taxon>Archosauria</taxon>
        <taxon>Dinosauria</taxon>
        <taxon>Saurischia</taxon>
        <taxon>Theropoda</taxon>
        <taxon>Coelurosauria</taxon>
        <taxon>Aves</taxon>
        <taxon>Neognathae</taxon>
        <taxon>Neoaves</taxon>
        <taxon>Telluraves</taxon>
        <taxon>Australaves</taxon>
        <taxon>Passeriformes</taxon>
        <taxon>Sylvioidea</taxon>
        <taxon>Zosteropidae</taxon>
        <taxon>Zosterops</taxon>
    </lineage>
</organism>
<reference evidence="2" key="1">
    <citation type="submission" date="2019-04" db="EMBL/GenBank/DDBJ databases">
        <title>Genome assembly of Zosterops borbonicus 15179.</title>
        <authorList>
            <person name="Leroy T."/>
            <person name="Anselmetti Y."/>
            <person name="Tilak M.-K."/>
            <person name="Nabholz B."/>
        </authorList>
    </citation>
    <scope>NUCLEOTIDE SEQUENCE</scope>
    <source>
        <strain evidence="2">HGM_15179</strain>
        <tissue evidence="2">Muscle</tissue>
    </source>
</reference>
<evidence type="ECO:0000313" key="3">
    <source>
        <dbReference type="Proteomes" id="UP000796761"/>
    </source>
</evidence>
<keyword evidence="3" id="KW-1185">Reference proteome</keyword>
<evidence type="ECO:0000256" key="1">
    <source>
        <dbReference type="SAM" id="MobiDB-lite"/>
    </source>
</evidence>
<proteinExistence type="predicted"/>
<feature type="compositionally biased region" description="Pro residues" evidence="1">
    <location>
        <begin position="57"/>
        <end position="74"/>
    </location>
</feature>
<evidence type="ECO:0000313" key="2">
    <source>
        <dbReference type="EMBL" id="TRZ04770.1"/>
    </source>
</evidence>
<accession>A0A8K1D2Q9</accession>
<feature type="non-terminal residue" evidence="2">
    <location>
        <position position="128"/>
    </location>
</feature>
<protein>
    <submittedName>
        <fullName evidence="2">Uncharacterized protein</fullName>
    </submittedName>
</protein>
<sequence>SPCPDTANVQQQLHQPLPPAGLGRHTAAAAPALLPLPGHLPGCPPGQRPRHQRRGLRPPPAQPHVLLPAPPGPHRPGLHPHHCPQSHAQFPLGHQEHLLHRMCCTALFHTVLRWNRVLSPDYHVLRPL</sequence>
<gene>
    <name evidence="2" type="ORF">HGM15179_022337</name>
</gene>
<dbReference type="EMBL" id="SWJQ01011934">
    <property type="protein sequence ID" value="TRZ04770.1"/>
    <property type="molecule type" value="Genomic_DNA"/>
</dbReference>
<feature type="compositionally biased region" description="Low complexity" evidence="1">
    <location>
        <begin position="20"/>
        <end position="41"/>
    </location>
</feature>
<name>A0A8K1D2Q9_9PASS</name>
<dbReference type="AlphaFoldDB" id="A0A8K1D2Q9"/>
<feature type="region of interest" description="Disordered" evidence="1">
    <location>
        <begin position="1"/>
        <end position="85"/>
    </location>
</feature>